<dbReference type="WBParaSite" id="PEQ_0000095001-mRNA-1">
    <property type="protein sequence ID" value="PEQ_0000095001-mRNA-1"/>
    <property type="gene ID" value="PEQ_0000095001"/>
</dbReference>
<protein>
    <submittedName>
        <fullName evidence="2">Uncharacterized protein</fullName>
    </submittedName>
</protein>
<dbReference type="Proteomes" id="UP000887564">
    <property type="component" value="Unplaced"/>
</dbReference>
<reference evidence="2" key="1">
    <citation type="submission" date="2022-11" db="UniProtKB">
        <authorList>
            <consortium name="WormBaseParasite"/>
        </authorList>
    </citation>
    <scope>IDENTIFICATION</scope>
</reference>
<proteinExistence type="predicted"/>
<dbReference type="AlphaFoldDB" id="A0A914R8C8"/>
<sequence length="76" mass="8375">MVSEQLCLQIPGLIGDTVFAFIKNVKTHLSSTGFGICCGATTTGRLLGGLLFLYLEAPAEWLLTEQLKRAFCSFFW</sequence>
<organism evidence="1 2">
    <name type="scientific">Parascaris equorum</name>
    <name type="common">Equine roundworm</name>
    <dbReference type="NCBI Taxonomy" id="6256"/>
    <lineage>
        <taxon>Eukaryota</taxon>
        <taxon>Metazoa</taxon>
        <taxon>Ecdysozoa</taxon>
        <taxon>Nematoda</taxon>
        <taxon>Chromadorea</taxon>
        <taxon>Rhabditida</taxon>
        <taxon>Spirurina</taxon>
        <taxon>Ascaridomorpha</taxon>
        <taxon>Ascaridoidea</taxon>
        <taxon>Ascarididae</taxon>
        <taxon>Parascaris</taxon>
    </lineage>
</organism>
<name>A0A914R8C8_PAREQ</name>
<evidence type="ECO:0000313" key="1">
    <source>
        <dbReference type="Proteomes" id="UP000887564"/>
    </source>
</evidence>
<accession>A0A914R8C8</accession>
<evidence type="ECO:0000313" key="2">
    <source>
        <dbReference type="WBParaSite" id="PEQ_0000095001-mRNA-1"/>
    </source>
</evidence>
<keyword evidence="1" id="KW-1185">Reference proteome</keyword>